<feature type="region of interest" description="Disordered" evidence="4">
    <location>
        <begin position="96"/>
        <end position="118"/>
    </location>
</feature>
<dbReference type="Pfam" id="PF00886">
    <property type="entry name" value="Ribosomal_S16"/>
    <property type="match status" value="1"/>
</dbReference>
<feature type="compositionally biased region" description="Acidic residues" evidence="4">
    <location>
        <begin position="109"/>
        <end position="118"/>
    </location>
</feature>
<dbReference type="GO" id="GO:0005840">
    <property type="term" value="C:ribosome"/>
    <property type="evidence" value="ECO:0007669"/>
    <property type="project" value="UniProtKB-KW"/>
</dbReference>
<dbReference type="NCBIfam" id="TIGR00002">
    <property type="entry name" value="S16"/>
    <property type="match status" value="1"/>
</dbReference>
<dbReference type="Gene3D" id="3.30.1320.10">
    <property type="match status" value="1"/>
</dbReference>
<evidence type="ECO:0000256" key="2">
    <source>
        <dbReference type="ARBA" id="ARBA00023274"/>
    </source>
</evidence>
<evidence type="ECO:0000256" key="1">
    <source>
        <dbReference type="ARBA" id="ARBA00022980"/>
    </source>
</evidence>
<evidence type="ECO:0000313" key="6">
    <source>
        <dbReference type="Proteomes" id="UP001177295"/>
    </source>
</evidence>
<dbReference type="Proteomes" id="UP001177295">
    <property type="component" value="Chromosome"/>
</dbReference>
<dbReference type="PANTHER" id="PTHR12919:SF20">
    <property type="entry name" value="SMALL RIBOSOMAL SUBUNIT PROTEIN BS16M"/>
    <property type="match status" value="1"/>
</dbReference>
<keyword evidence="1 5" id="KW-0689">Ribosomal protein</keyword>
<name>A0ABY8WX87_9BACT</name>
<dbReference type="SUPFAM" id="SSF54565">
    <property type="entry name" value="Ribosomal protein S16"/>
    <property type="match status" value="1"/>
</dbReference>
<organism evidence="5 6">
    <name type="scientific">Candidatus Southlakia epibionticum</name>
    <dbReference type="NCBI Taxonomy" id="3043284"/>
    <lineage>
        <taxon>Bacteria</taxon>
        <taxon>Candidatus Saccharimonadota</taxon>
        <taxon>Candidatus Saccharimonadia</taxon>
        <taxon>Candidatus Saccharimonadales</taxon>
        <taxon>Candidatus Saccharimonadaceae</taxon>
        <taxon>Candidatus Southlakia</taxon>
    </lineage>
</organism>
<proteinExistence type="predicted"/>
<evidence type="ECO:0000256" key="3">
    <source>
        <dbReference type="ARBA" id="ARBA00035310"/>
    </source>
</evidence>
<accession>A0ABY8WX87</accession>
<dbReference type="RefSeq" id="WP_376753749.1">
    <property type="nucleotide sequence ID" value="NZ_CP124550.1"/>
</dbReference>
<keyword evidence="6" id="KW-1185">Reference proteome</keyword>
<reference evidence="5 6" key="1">
    <citation type="journal article" date="2023" name="Cell">
        <title>Genetic manipulation of Patescibacteria provides mechanistic insights into microbial dark matter and the epibiotic lifestyle.</title>
        <authorList>
            <person name="Wang Y."/>
            <person name="Gallagher L.A."/>
            <person name="Andrade P.A."/>
            <person name="Liu A."/>
            <person name="Humphreys I.R."/>
            <person name="Turkarslan S."/>
            <person name="Cutler K.J."/>
            <person name="Arrieta-Ortiz M.L."/>
            <person name="Li Y."/>
            <person name="Radey M.C."/>
            <person name="McLean J.S."/>
            <person name="Cong Q."/>
            <person name="Baker D."/>
            <person name="Baliga N.S."/>
            <person name="Peterson S.B."/>
            <person name="Mougous J.D."/>
        </authorList>
    </citation>
    <scope>NUCLEOTIDE SEQUENCE [LARGE SCALE GENOMIC DNA]</scope>
    <source>
        <strain evidence="5 6">ML1</strain>
    </source>
</reference>
<evidence type="ECO:0000313" key="5">
    <source>
        <dbReference type="EMBL" id="WIO46209.1"/>
    </source>
</evidence>
<sequence>MLAIRLQRLGRKAYPVYRLAVQEAQRHPSSGRVVAYVGSYNPHTKDSNINVELAQKYLDNGAQPTPRVVKLLKSAGVKLPGWVKEFEGNKTKAVKNAEKLRKNQPKEDAAEESEAAEA</sequence>
<dbReference type="InterPro" id="IPR000307">
    <property type="entry name" value="Ribosomal_bS16"/>
</dbReference>
<feature type="compositionally biased region" description="Basic and acidic residues" evidence="4">
    <location>
        <begin position="96"/>
        <end position="108"/>
    </location>
</feature>
<dbReference type="EMBL" id="CP124550">
    <property type="protein sequence ID" value="WIO46209.1"/>
    <property type="molecule type" value="Genomic_DNA"/>
</dbReference>
<protein>
    <recommendedName>
        <fullName evidence="3">30S ribosomal protein S16</fullName>
    </recommendedName>
</protein>
<keyword evidence="2" id="KW-0687">Ribonucleoprotein</keyword>
<gene>
    <name evidence="5" type="primary">rpsP</name>
    <name evidence="5" type="ORF">SEML1_0591</name>
</gene>
<dbReference type="InterPro" id="IPR023803">
    <property type="entry name" value="Ribosomal_bS16_dom_sf"/>
</dbReference>
<evidence type="ECO:0000256" key="4">
    <source>
        <dbReference type="SAM" id="MobiDB-lite"/>
    </source>
</evidence>
<dbReference type="PANTHER" id="PTHR12919">
    <property type="entry name" value="30S RIBOSOMAL PROTEIN S16"/>
    <property type="match status" value="1"/>
</dbReference>